<dbReference type="PANTHER" id="PTHR12053">
    <property type="entry name" value="PROTEASE FAMILY M28 PLASMA GLUTAMATE CARBOXYPEPTIDASE-RELATED"/>
    <property type="match status" value="1"/>
</dbReference>
<dbReference type="InterPro" id="IPR046450">
    <property type="entry name" value="PA_dom_sf"/>
</dbReference>
<evidence type="ECO:0000256" key="15">
    <source>
        <dbReference type="ARBA" id="ARBA00023049"/>
    </source>
</evidence>
<dbReference type="AlphaFoldDB" id="A0A6B0SRR4"/>
<accession>A0A6B0SRR4</accession>
<dbReference type="GO" id="GO:0005576">
    <property type="term" value="C:extracellular region"/>
    <property type="evidence" value="ECO:0007669"/>
    <property type="project" value="UniProtKB-SubCell"/>
</dbReference>
<dbReference type="Proteomes" id="UP000471521">
    <property type="component" value="Unassembled WGS sequence"/>
</dbReference>
<evidence type="ECO:0000259" key="22">
    <source>
        <dbReference type="Pfam" id="PF04389"/>
    </source>
</evidence>
<name>A0A6B0SRR4_9EURY</name>
<dbReference type="SUPFAM" id="SSF53187">
    <property type="entry name" value="Zn-dependent exopeptidases"/>
    <property type="match status" value="1"/>
</dbReference>
<evidence type="ECO:0000256" key="10">
    <source>
        <dbReference type="ARBA" id="ARBA00022729"/>
    </source>
</evidence>
<keyword evidence="13" id="KW-0862">Zinc</keyword>
<evidence type="ECO:0000256" key="17">
    <source>
        <dbReference type="ARBA" id="ARBA00023180"/>
    </source>
</evidence>
<dbReference type="GO" id="GO:0070573">
    <property type="term" value="F:metallodipeptidase activity"/>
    <property type="evidence" value="ECO:0007669"/>
    <property type="project" value="InterPro"/>
</dbReference>
<keyword evidence="11" id="KW-0378">Hydrolase</keyword>
<evidence type="ECO:0000256" key="5">
    <source>
        <dbReference type="ARBA" id="ARBA00014116"/>
    </source>
</evidence>
<evidence type="ECO:0000256" key="19">
    <source>
        <dbReference type="ARBA" id="ARBA00025833"/>
    </source>
</evidence>
<keyword evidence="16" id="KW-0865">Zymogen</keyword>
<dbReference type="SUPFAM" id="SSF52025">
    <property type="entry name" value="PA domain"/>
    <property type="match status" value="1"/>
</dbReference>
<dbReference type="RefSeq" id="WP_159527610.1">
    <property type="nucleotide sequence ID" value="NZ_WUUU01000227.1"/>
</dbReference>
<dbReference type="GO" id="GO:0004180">
    <property type="term" value="F:carboxypeptidase activity"/>
    <property type="evidence" value="ECO:0007669"/>
    <property type="project" value="UniProtKB-KW"/>
</dbReference>
<evidence type="ECO:0000256" key="2">
    <source>
        <dbReference type="ARBA" id="ARBA00004371"/>
    </source>
</evidence>
<keyword evidence="18" id="KW-0458">Lysosome</keyword>
<dbReference type="InterPro" id="IPR003137">
    <property type="entry name" value="PA_domain"/>
</dbReference>
<sequence length="409" mass="43852">RSRRGARGVTTTEFDLPVWRRGDCSLAVTEPARREFEAFALPYSPPGRVESAPLVDVGHGTKEDVQRVAEELDVVEGVSGDLSDDADLSDTVVLASTDSPADGRFVHRMEKYGYAVDAGAAGFIFYNHRDGQLPPTGALRFGREAEIPAVGVSKESGEWLREYADRDGRVTLSVDAATDPGTGTNTTGVLGPETNDEVVVLAHHDAHDVAEGALDNGCGVATLVAAARVLADLDLDSRVRLATVGAEEVGLLGSTAVATGLDLESVRAVVNVDGAGRYRTLRAFTHGTDAFADVLDDVSDRANRPIAVEDVLHPYSDHWPFLRRGAPATQLHSVTPDRGRGWGHTTADTRDKADSRNIREHGMLTALLVQELAARDVPRPDDDALRETLADAGMRPGMEAADVWPAHWD</sequence>
<keyword evidence="8" id="KW-0645">Protease</keyword>
<evidence type="ECO:0000256" key="12">
    <source>
        <dbReference type="ARBA" id="ARBA00022824"/>
    </source>
</evidence>
<reference evidence="23 24" key="1">
    <citation type="submission" date="2019-12" db="EMBL/GenBank/DDBJ databases">
        <title>Isolation and characterization of three novel carbon monoxide-oxidizing members of Halobacteria from salione crusts and soils.</title>
        <authorList>
            <person name="Myers M.R."/>
            <person name="King G.M."/>
        </authorList>
    </citation>
    <scope>NUCLEOTIDE SEQUENCE [LARGE SCALE GENOMIC DNA]</scope>
    <source>
        <strain evidence="23 24">PCN9</strain>
    </source>
</reference>
<evidence type="ECO:0000256" key="9">
    <source>
        <dbReference type="ARBA" id="ARBA00022723"/>
    </source>
</evidence>
<dbReference type="GO" id="GO:0046872">
    <property type="term" value="F:metal ion binding"/>
    <property type="evidence" value="ECO:0007669"/>
    <property type="project" value="UniProtKB-KW"/>
</dbReference>
<dbReference type="Pfam" id="PF04389">
    <property type="entry name" value="Peptidase_M28"/>
    <property type="match status" value="1"/>
</dbReference>
<keyword evidence="15" id="KW-0482">Metalloprotease</keyword>
<organism evidence="23 24">
    <name type="scientific">Halobacterium bonnevillei</name>
    <dbReference type="NCBI Taxonomy" id="2692200"/>
    <lineage>
        <taxon>Archaea</taxon>
        <taxon>Methanobacteriati</taxon>
        <taxon>Methanobacteriota</taxon>
        <taxon>Stenosarchaea group</taxon>
        <taxon>Halobacteria</taxon>
        <taxon>Halobacteriales</taxon>
        <taxon>Halobacteriaceae</taxon>
        <taxon>Halobacterium</taxon>
    </lineage>
</organism>
<evidence type="ECO:0000256" key="14">
    <source>
        <dbReference type="ARBA" id="ARBA00023034"/>
    </source>
</evidence>
<evidence type="ECO:0000259" key="21">
    <source>
        <dbReference type="Pfam" id="PF02225"/>
    </source>
</evidence>
<feature type="non-terminal residue" evidence="23">
    <location>
        <position position="1"/>
    </location>
</feature>
<evidence type="ECO:0000256" key="8">
    <source>
        <dbReference type="ARBA" id="ARBA00022670"/>
    </source>
</evidence>
<keyword evidence="24" id="KW-1185">Reference proteome</keyword>
<comment type="subunit">
    <text evidence="19">Homodimer. The monomeric form is inactive while the homodimer is active.</text>
</comment>
<dbReference type="Gene3D" id="3.50.30.30">
    <property type="match status" value="1"/>
</dbReference>
<dbReference type="InterPro" id="IPR039866">
    <property type="entry name" value="CPQ"/>
</dbReference>
<dbReference type="GO" id="GO:0006508">
    <property type="term" value="P:proteolysis"/>
    <property type="evidence" value="ECO:0007669"/>
    <property type="project" value="UniProtKB-KW"/>
</dbReference>
<keyword evidence="6" id="KW-0964">Secreted</keyword>
<proteinExistence type="predicted"/>
<dbReference type="Gene3D" id="3.40.630.10">
    <property type="entry name" value="Zn peptidases"/>
    <property type="match status" value="1"/>
</dbReference>
<keyword evidence="7" id="KW-0121">Carboxypeptidase</keyword>
<protein>
    <recommendedName>
        <fullName evidence="5">Carboxypeptidase Q</fullName>
    </recommendedName>
    <alternativeName>
        <fullName evidence="20">Plasma glutamate carboxypeptidase</fullName>
    </alternativeName>
</protein>
<feature type="domain" description="Peptidase M28" evidence="22">
    <location>
        <begin position="185"/>
        <end position="367"/>
    </location>
</feature>
<dbReference type="Pfam" id="PF02225">
    <property type="entry name" value="PA"/>
    <property type="match status" value="1"/>
</dbReference>
<keyword evidence="9" id="KW-0479">Metal-binding</keyword>
<comment type="subcellular location">
    <subcellularLocation>
        <location evidence="1">Endoplasmic reticulum</location>
    </subcellularLocation>
    <subcellularLocation>
        <location evidence="3">Golgi apparatus</location>
    </subcellularLocation>
    <subcellularLocation>
        <location evidence="2">Lysosome</location>
    </subcellularLocation>
    <subcellularLocation>
        <location evidence="4">Secreted</location>
    </subcellularLocation>
</comment>
<evidence type="ECO:0000256" key="16">
    <source>
        <dbReference type="ARBA" id="ARBA00023145"/>
    </source>
</evidence>
<evidence type="ECO:0000256" key="18">
    <source>
        <dbReference type="ARBA" id="ARBA00023228"/>
    </source>
</evidence>
<comment type="caution">
    <text evidence="23">The sequence shown here is derived from an EMBL/GenBank/DDBJ whole genome shotgun (WGS) entry which is preliminary data.</text>
</comment>
<evidence type="ECO:0000256" key="3">
    <source>
        <dbReference type="ARBA" id="ARBA00004555"/>
    </source>
</evidence>
<keyword evidence="14" id="KW-0333">Golgi apparatus</keyword>
<feature type="domain" description="PA" evidence="21">
    <location>
        <begin position="72"/>
        <end position="160"/>
    </location>
</feature>
<keyword evidence="10" id="KW-0732">Signal</keyword>
<evidence type="ECO:0000256" key="11">
    <source>
        <dbReference type="ARBA" id="ARBA00022801"/>
    </source>
</evidence>
<evidence type="ECO:0000256" key="6">
    <source>
        <dbReference type="ARBA" id="ARBA00022525"/>
    </source>
</evidence>
<dbReference type="PANTHER" id="PTHR12053:SF3">
    <property type="entry name" value="CARBOXYPEPTIDASE Q"/>
    <property type="match status" value="1"/>
</dbReference>
<evidence type="ECO:0000313" key="24">
    <source>
        <dbReference type="Proteomes" id="UP000471521"/>
    </source>
</evidence>
<evidence type="ECO:0000256" key="4">
    <source>
        <dbReference type="ARBA" id="ARBA00004613"/>
    </source>
</evidence>
<dbReference type="OrthoDB" id="34215at2157"/>
<dbReference type="InterPro" id="IPR007484">
    <property type="entry name" value="Peptidase_M28"/>
</dbReference>
<evidence type="ECO:0000256" key="7">
    <source>
        <dbReference type="ARBA" id="ARBA00022645"/>
    </source>
</evidence>
<evidence type="ECO:0000256" key="1">
    <source>
        <dbReference type="ARBA" id="ARBA00004240"/>
    </source>
</evidence>
<evidence type="ECO:0000313" key="23">
    <source>
        <dbReference type="EMBL" id="MXR22241.1"/>
    </source>
</evidence>
<dbReference type="EMBL" id="WUUU01000227">
    <property type="protein sequence ID" value="MXR22241.1"/>
    <property type="molecule type" value="Genomic_DNA"/>
</dbReference>
<evidence type="ECO:0000256" key="20">
    <source>
        <dbReference type="ARBA" id="ARBA00033328"/>
    </source>
</evidence>
<keyword evidence="12" id="KW-0256">Endoplasmic reticulum</keyword>
<evidence type="ECO:0000256" key="13">
    <source>
        <dbReference type="ARBA" id="ARBA00022833"/>
    </source>
</evidence>
<dbReference type="GO" id="GO:0005764">
    <property type="term" value="C:lysosome"/>
    <property type="evidence" value="ECO:0007669"/>
    <property type="project" value="UniProtKB-SubCell"/>
</dbReference>
<keyword evidence="17" id="KW-0325">Glycoprotein</keyword>
<gene>
    <name evidence="23" type="ORF">GRX66_17195</name>
</gene>